<evidence type="ECO:0000256" key="1">
    <source>
        <dbReference type="ARBA" id="ARBA00004651"/>
    </source>
</evidence>
<comment type="caution">
    <text evidence="9">The sequence shown here is derived from an EMBL/GenBank/DDBJ whole genome shotgun (WGS) entry which is preliminary data.</text>
</comment>
<feature type="transmembrane region" description="Helical" evidence="7">
    <location>
        <begin position="130"/>
        <end position="154"/>
    </location>
</feature>
<evidence type="ECO:0000256" key="5">
    <source>
        <dbReference type="ARBA" id="ARBA00022989"/>
    </source>
</evidence>
<gene>
    <name evidence="9" type="ORF">FNT36_13615</name>
</gene>
<proteinExistence type="inferred from homology"/>
<sequence length="358" mass="38154">MTLLGRWLVAQVGRAALAAWAIASLVFLLSRLDSAKATDLLLSEVDSLNSTALRTDTDATQRQARQAIKQRLGLEAPLFYVTRTQQVGVVKWHWHGLHNQYHQWLVGLLHGQLGLSFRDGQPIGPRWRAALAYTLPLTGLATLGAIAGALLLGLTLAGGPSAPALSGWRAGLHTLLTGLQALPLFALALGLLFTLANPDMLNILPAYAGSADTDELWDQQALRLVLPVLALVLAVLPELALLLAHTLRHELGSDYATTARAKGLSNRQLLQKHALPNAILPLLTAFAGLLPTLVAGAVVVEKIFSVPGTGRLLAEAVAMHDYPVVVAGVLLTALARLLALALADALYAWADPRIRLLS</sequence>
<keyword evidence="4 7" id="KW-0812">Transmembrane</keyword>
<name>A0A558BVF8_9BACT</name>
<dbReference type="Gene3D" id="1.10.3720.10">
    <property type="entry name" value="MetI-like"/>
    <property type="match status" value="1"/>
</dbReference>
<keyword evidence="6 7" id="KW-0472">Membrane</keyword>
<keyword evidence="3" id="KW-1003">Cell membrane</keyword>
<evidence type="ECO:0000313" key="9">
    <source>
        <dbReference type="EMBL" id="TVT40510.1"/>
    </source>
</evidence>
<organism evidence="9 10">
    <name type="scientific">Hymenobacter setariae</name>
    <dbReference type="NCBI Taxonomy" id="2594794"/>
    <lineage>
        <taxon>Bacteria</taxon>
        <taxon>Pseudomonadati</taxon>
        <taxon>Bacteroidota</taxon>
        <taxon>Cytophagia</taxon>
        <taxon>Cytophagales</taxon>
        <taxon>Hymenobacteraceae</taxon>
        <taxon>Hymenobacter</taxon>
    </lineage>
</organism>
<keyword evidence="2 7" id="KW-0813">Transport</keyword>
<evidence type="ECO:0000256" key="3">
    <source>
        <dbReference type="ARBA" id="ARBA00022475"/>
    </source>
</evidence>
<reference evidence="9 10" key="1">
    <citation type="submission" date="2019-07" db="EMBL/GenBank/DDBJ databases">
        <title>Hymenobacter sp. straun FUR1 Genome sequencing and assembly.</title>
        <authorList>
            <person name="Chhetri G."/>
        </authorList>
    </citation>
    <scope>NUCLEOTIDE SEQUENCE [LARGE SCALE GENOMIC DNA]</scope>
    <source>
        <strain evidence="9 10">Fur1</strain>
    </source>
</reference>
<feature type="transmembrane region" description="Helical" evidence="7">
    <location>
        <begin position="224"/>
        <end position="244"/>
    </location>
</feature>
<evidence type="ECO:0000256" key="7">
    <source>
        <dbReference type="RuleBase" id="RU363032"/>
    </source>
</evidence>
<comment type="subcellular location">
    <subcellularLocation>
        <location evidence="1 7">Cell membrane</location>
        <topology evidence="1 7">Multi-pass membrane protein</topology>
    </subcellularLocation>
</comment>
<dbReference type="InterPro" id="IPR035906">
    <property type="entry name" value="MetI-like_sf"/>
</dbReference>
<evidence type="ECO:0000256" key="4">
    <source>
        <dbReference type="ARBA" id="ARBA00022692"/>
    </source>
</evidence>
<feature type="transmembrane region" description="Helical" evidence="7">
    <location>
        <begin position="12"/>
        <end position="32"/>
    </location>
</feature>
<dbReference type="RefSeq" id="WP_144848500.1">
    <property type="nucleotide sequence ID" value="NZ_VMRJ01000003.1"/>
</dbReference>
<evidence type="ECO:0000256" key="2">
    <source>
        <dbReference type="ARBA" id="ARBA00022448"/>
    </source>
</evidence>
<feature type="transmembrane region" description="Helical" evidence="7">
    <location>
        <begin position="324"/>
        <end position="350"/>
    </location>
</feature>
<dbReference type="InterPro" id="IPR000515">
    <property type="entry name" value="MetI-like"/>
</dbReference>
<dbReference type="GO" id="GO:0071916">
    <property type="term" value="F:dipeptide transmembrane transporter activity"/>
    <property type="evidence" value="ECO:0007669"/>
    <property type="project" value="TreeGrafter"/>
</dbReference>
<feature type="domain" description="ABC transmembrane type-1" evidence="8">
    <location>
        <begin position="131"/>
        <end position="343"/>
    </location>
</feature>
<dbReference type="AlphaFoldDB" id="A0A558BVF8"/>
<dbReference type="GO" id="GO:0005886">
    <property type="term" value="C:plasma membrane"/>
    <property type="evidence" value="ECO:0007669"/>
    <property type="project" value="UniProtKB-SubCell"/>
</dbReference>
<dbReference type="PANTHER" id="PTHR43163:SF6">
    <property type="entry name" value="DIPEPTIDE TRANSPORT SYSTEM PERMEASE PROTEIN DPPB-RELATED"/>
    <property type="match status" value="1"/>
</dbReference>
<dbReference type="PANTHER" id="PTHR43163">
    <property type="entry name" value="DIPEPTIDE TRANSPORT SYSTEM PERMEASE PROTEIN DPPB-RELATED"/>
    <property type="match status" value="1"/>
</dbReference>
<comment type="similarity">
    <text evidence="7">Belongs to the binding-protein-dependent transport system permease family.</text>
</comment>
<dbReference type="EMBL" id="VMRJ01000003">
    <property type="protein sequence ID" value="TVT40510.1"/>
    <property type="molecule type" value="Genomic_DNA"/>
</dbReference>
<keyword evidence="10" id="KW-1185">Reference proteome</keyword>
<dbReference type="PROSITE" id="PS50928">
    <property type="entry name" value="ABC_TM1"/>
    <property type="match status" value="1"/>
</dbReference>
<feature type="transmembrane region" description="Helical" evidence="7">
    <location>
        <begin position="175"/>
        <end position="196"/>
    </location>
</feature>
<dbReference type="Pfam" id="PF00528">
    <property type="entry name" value="BPD_transp_1"/>
    <property type="match status" value="1"/>
</dbReference>
<dbReference type="CDD" id="cd06261">
    <property type="entry name" value="TM_PBP2"/>
    <property type="match status" value="1"/>
</dbReference>
<evidence type="ECO:0000313" key="10">
    <source>
        <dbReference type="Proteomes" id="UP000317624"/>
    </source>
</evidence>
<feature type="transmembrane region" description="Helical" evidence="7">
    <location>
        <begin position="278"/>
        <end position="304"/>
    </location>
</feature>
<dbReference type="OrthoDB" id="9778910at2"/>
<dbReference type="SUPFAM" id="SSF161098">
    <property type="entry name" value="MetI-like"/>
    <property type="match status" value="1"/>
</dbReference>
<protein>
    <submittedName>
        <fullName evidence="9">ABC transporter permease</fullName>
    </submittedName>
</protein>
<accession>A0A558BVF8</accession>
<keyword evidence="5 7" id="KW-1133">Transmembrane helix</keyword>
<dbReference type="Proteomes" id="UP000317624">
    <property type="component" value="Unassembled WGS sequence"/>
</dbReference>
<evidence type="ECO:0000259" key="8">
    <source>
        <dbReference type="PROSITE" id="PS50928"/>
    </source>
</evidence>
<evidence type="ECO:0000256" key="6">
    <source>
        <dbReference type="ARBA" id="ARBA00023136"/>
    </source>
</evidence>